<proteinExistence type="predicted"/>
<evidence type="ECO:0000313" key="2">
    <source>
        <dbReference type="EMBL" id="KLN61718.1"/>
    </source>
</evidence>
<gene>
    <name evidence="2" type="ORF">WH96_05210</name>
</gene>
<evidence type="ECO:0000256" key="1">
    <source>
        <dbReference type="SAM" id="Phobius"/>
    </source>
</evidence>
<protein>
    <submittedName>
        <fullName evidence="2">Uncharacterized protein</fullName>
    </submittedName>
</protein>
<evidence type="ECO:0000313" key="3">
    <source>
        <dbReference type="Proteomes" id="UP000035444"/>
    </source>
</evidence>
<dbReference type="STRING" id="1489064.WH96_05210"/>
<dbReference type="Proteomes" id="UP000035444">
    <property type="component" value="Unassembled WGS sequence"/>
</dbReference>
<sequence>MSEKGWLFGGAGLLFLVSLAMRLFGIPNILTPYPMPLFLVAVLGGKYLFPFITPLLYMLALKIFSNSRHFSKVVIFLILAFAFLNLLYFLNSWDLAVKYQSYDYALFIALENGVGFLLALTMGLAGHIKKSRRLTLTANLTLFILLSWCAFPYLGEML</sequence>
<dbReference type="AlphaFoldDB" id="A0A0H2MH42"/>
<feature type="transmembrane region" description="Helical" evidence="1">
    <location>
        <begin position="102"/>
        <end position="124"/>
    </location>
</feature>
<comment type="caution">
    <text evidence="2">The sequence shown here is derived from an EMBL/GenBank/DDBJ whole genome shotgun (WGS) entry which is preliminary data.</text>
</comment>
<organism evidence="2 3">
    <name type="scientific">Kiloniella spongiae</name>
    <dbReference type="NCBI Taxonomy" id="1489064"/>
    <lineage>
        <taxon>Bacteria</taxon>
        <taxon>Pseudomonadati</taxon>
        <taxon>Pseudomonadota</taxon>
        <taxon>Alphaproteobacteria</taxon>
        <taxon>Rhodospirillales</taxon>
        <taxon>Kiloniellaceae</taxon>
        <taxon>Kiloniella</taxon>
    </lineage>
</organism>
<keyword evidence="3" id="KW-1185">Reference proteome</keyword>
<accession>A0A0H2MH42</accession>
<keyword evidence="1" id="KW-0472">Membrane</keyword>
<dbReference type="EMBL" id="LAQL01000003">
    <property type="protein sequence ID" value="KLN61718.1"/>
    <property type="molecule type" value="Genomic_DNA"/>
</dbReference>
<keyword evidence="1" id="KW-0812">Transmembrane</keyword>
<name>A0A0H2MH42_9PROT</name>
<dbReference type="RefSeq" id="WP_047763053.1">
    <property type="nucleotide sequence ID" value="NZ_LAQL01000003.1"/>
</dbReference>
<feature type="transmembrane region" description="Helical" evidence="1">
    <location>
        <begin position="136"/>
        <end position="155"/>
    </location>
</feature>
<reference evidence="2 3" key="1">
    <citation type="submission" date="2015-03" db="EMBL/GenBank/DDBJ databases">
        <title>Genome Sequence of Kiloniella spongiae MEBiC09566, isolated from a marine sponge.</title>
        <authorList>
            <person name="Shao Z."/>
            <person name="Wang L."/>
            <person name="Li X."/>
        </authorList>
    </citation>
    <scope>NUCLEOTIDE SEQUENCE [LARGE SCALE GENOMIC DNA]</scope>
    <source>
        <strain evidence="2 3">MEBiC09566</strain>
    </source>
</reference>
<feature type="transmembrane region" description="Helical" evidence="1">
    <location>
        <begin position="38"/>
        <end position="61"/>
    </location>
</feature>
<keyword evidence="1" id="KW-1133">Transmembrane helix</keyword>
<dbReference type="OrthoDB" id="8479348at2"/>
<feature type="transmembrane region" description="Helical" evidence="1">
    <location>
        <begin position="73"/>
        <end position="90"/>
    </location>
</feature>